<sequence>MKMHRNPPRPWAKLALAATLPTALLAACGGSDGPPPLPQLSAAVPASLLSCSDLASKISFPNTRITAATDVAAGTLTVAGQPVGAHCRVTGRMYERVGPIDGVSYAIGFEMRLPRNWNGRFFYQANGGIDGSVVTATGAVNGGSGPTNALNMGFAVISSDAGHAASQGPFFGIDPQARLDYGYQAVAKLTPMAKSAIQTAYGKAPDRSYFGGCSNGGRHAMVAAARYADQYDGFLVGDPGFRLPLAAIANMAGAQKYAALATTPGDLSTGFTTAERKLVSDAVLGKCDALDGATDGLVQDTGACQAAFNLDRDVPTCTGARNGSCLSAAQKTAIGGLFAGARNAAGNRFYASFPYDNGLSPNGWGVWKFSNSLNLDSGGAGIIWPVPPEDPATFNGPNFTLTANIDTLLARVAATNAVYTESALSFMLPPNPSELSKLKNRGAKMMVYHGTADPIFSSDDTTAWYDTLRGNNGGDAGNFSRFYRVPGMNHCSGGPATDQFDMLTPLVNWVEQGQAPDSVVANARGAGNAVAVNADLPATWSATRSRPLCAYPKVARYKGTGDIESAASFSCQ</sequence>
<dbReference type="EMBL" id="CP019236">
    <property type="protein sequence ID" value="APW37776.1"/>
    <property type="molecule type" value="Genomic_DNA"/>
</dbReference>
<dbReference type="PANTHER" id="PTHR33938:SF15">
    <property type="entry name" value="FERULOYL ESTERASE B-RELATED"/>
    <property type="match status" value="1"/>
</dbReference>
<dbReference type="PANTHER" id="PTHR33938">
    <property type="entry name" value="FERULOYL ESTERASE B-RELATED"/>
    <property type="match status" value="1"/>
</dbReference>
<evidence type="ECO:0000313" key="9">
    <source>
        <dbReference type="EMBL" id="APW37776.1"/>
    </source>
</evidence>
<feature type="chain" id="PRO_5012704226" evidence="8">
    <location>
        <begin position="27"/>
        <end position="572"/>
    </location>
</feature>
<dbReference type="KEGG" id="rhy:RD110_11695"/>
<keyword evidence="10" id="KW-1185">Reference proteome</keyword>
<evidence type="ECO:0000256" key="6">
    <source>
        <dbReference type="ARBA" id="ARBA00022837"/>
    </source>
</evidence>
<evidence type="ECO:0000256" key="7">
    <source>
        <dbReference type="ARBA" id="ARBA00023157"/>
    </source>
</evidence>
<keyword evidence="7" id="KW-1015">Disulfide bond</keyword>
<dbReference type="InterPro" id="IPR029058">
    <property type="entry name" value="AB_hydrolase_fold"/>
</dbReference>
<evidence type="ECO:0000313" key="10">
    <source>
        <dbReference type="Proteomes" id="UP000186609"/>
    </source>
</evidence>
<keyword evidence="5" id="KW-0378">Hydrolase</keyword>
<dbReference type="Gene3D" id="3.40.50.1820">
    <property type="entry name" value="alpha/beta hydrolase"/>
    <property type="match status" value="2"/>
</dbReference>
<keyword evidence="6" id="KW-0106">Calcium</keyword>
<accession>A0A1P8JVH8</accession>
<dbReference type="InterPro" id="IPR011118">
    <property type="entry name" value="Tannase/feruloyl_esterase"/>
</dbReference>
<dbReference type="GO" id="GO:0052689">
    <property type="term" value="F:carboxylic ester hydrolase activity"/>
    <property type="evidence" value="ECO:0007669"/>
    <property type="project" value="UniProtKB-KW"/>
</dbReference>
<comment type="similarity">
    <text evidence="1">Belongs to the tannase family.</text>
</comment>
<evidence type="ECO:0000256" key="1">
    <source>
        <dbReference type="ARBA" id="ARBA00006249"/>
    </source>
</evidence>
<feature type="signal peptide" evidence="8">
    <location>
        <begin position="1"/>
        <end position="26"/>
    </location>
</feature>
<organism evidence="9 10">
    <name type="scientific">Rhodoferax koreensis</name>
    <dbReference type="NCBI Taxonomy" id="1842727"/>
    <lineage>
        <taxon>Bacteria</taxon>
        <taxon>Pseudomonadati</taxon>
        <taxon>Pseudomonadota</taxon>
        <taxon>Betaproteobacteria</taxon>
        <taxon>Burkholderiales</taxon>
        <taxon>Comamonadaceae</taxon>
        <taxon>Rhodoferax</taxon>
    </lineage>
</organism>
<dbReference type="GO" id="GO:0046872">
    <property type="term" value="F:metal ion binding"/>
    <property type="evidence" value="ECO:0007669"/>
    <property type="project" value="UniProtKB-KW"/>
</dbReference>
<evidence type="ECO:0000256" key="4">
    <source>
        <dbReference type="ARBA" id="ARBA00022729"/>
    </source>
</evidence>
<keyword evidence="2" id="KW-0719">Serine esterase</keyword>
<evidence type="ECO:0000256" key="5">
    <source>
        <dbReference type="ARBA" id="ARBA00022801"/>
    </source>
</evidence>
<dbReference type="SUPFAM" id="SSF53474">
    <property type="entry name" value="alpha/beta-Hydrolases"/>
    <property type="match status" value="1"/>
</dbReference>
<dbReference type="OrthoDB" id="7062032at2"/>
<protein>
    <submittedName>
        <fullName evidence="9">Esterase</fullName>
    </submittedName>
</protein>
<dbReference type="STRING" id="1842727.RD110_11695"/>
<evidence type="ECO:0000256" key="3">
    <source>
        <dbReference type="ARBA" id="ARBA00022723"/>
    </source>
</evidence>
<proteinExistence type="inferred from homology"/>
<reference evidence="9 10" key="1">
    <citation type="submission" date="2017-01" db="EMBL/GenBank/DDBJ databases">
        <authorList>
            <person name="Mah S.A."/>
            <person name="Swanson W.J."/>
            <person name="Moy G.W."/>
            <person name="Vacquier V.D."/>
        </authorList>
    </citation>
    <scope>NUCLEOTIDE SEQUENCE [LARGE SCALE GENOMIC DNA]</scope>
    <source>
        <strain evidence="9 10">DCY110</strain>
    </source>
</reference>
<evidence type="ECO:0000256" key="2">
    <source>
        <dbReference type="ARBA" id="ARBA00022487"/>
    </source>
</evidence>
<name>A0A1P8JVH8_9BURK</name>
<keyword evidence="4 8" id="KW-0732">Signal</keyword>
<dbReference type="AlphaFoldDB" id="A0A1P8JVH8"/>
<dbReference type="Proteomes" id="UP000186609">
    <property type="component" value="Chromosome"/>
</dbReference>
<keyword evidence="3" id="KW-0479">Metal-binding</keyword>
<evidence type="ECO:0000256" key="8">
    <source>
        <dbReference type="SAM" id="SignalP"/>
    </source>
</evidence>
<gene>
    <name evidence="9" type="ORF">RD110_11695</name>
</gene>
<dbReference type="Pfam" id="PF07519">
    <property type="entry name" value="Tannase"/>
    <property type="match status" value="1"/>
</dbReference>
<dbReference type="PROSITE" id="PS51257">
    <property type="entry name" value="PROKAR_LIPOPROTEIN"/>
    <property type="match status" value="1"/>
</dbReference>